<feature type="non-terminal residue" evidence="1">
    <location>
        <position position="16"/>
    </location>
</feature>
<organism evidence="1 2">
    <name type="scientific">Allacma fusca</name>
    <dbReference type="NCBI Taxonomy" id="39272"/>
    <lineage>
        <taxon>Eukaryota</taxon>
        <taxon>Metazoa</taxon>
        <taxon>Ecdysozoa</taxon>
        <taxon>Arthropoda</taxon>
        <taxon>Hexapoda</taxon>
        <taxon>Collembola</taxon>
        <taxon>Symphypleona</taxon>
        <taxon>Sminthuridae</taxon>
        <taxon>Allacma</taxon>
    </lineage>
</organism>
<accession>A0A8J2JR01</accession>
<protein>
    <submittedName>
        <fullName evidence="1">Uncharacterized protein</fullName>
    </submittedName>
</protein>
<evidence type="ECO:0000313" key="1">
    <source>
        <dbReference type="EMBL" id="CAG7722541.1"/>
    </source>
</evidence>
<dbReference type="AlphaFoldDB" id="A0A8J2JR01"/>
<sequence>INSEISCITCKTTPVS</sequence>
<reference evidence="1" key="1">
    <citation type="submission" date="2021-06" db="EMBL/GenBank/DDBJ databases">
        <authorList>
            <person name="Hodson N. C."/>
            <person name="Mongue J. A."/>
            <person name="Jaron S. K."/>
        </authorList>
    </citation>
    <scope>NUCLEOTIDE SEQUENCE</scope>
</reference>
<proteinExistence type="predicted"/>
<dbReference type="Proteomes" id="UP000708208">
    <property type="component" value="Unassembled WGS sequence"/>
</dbReference>
<keyword evidence="2" id="KW-1185">Reference proteome</keyword>
<dbReference type="EMBL" id="CAJVCH010090207">
    <property type="protein sequence ID" value="CAG7722541.1"/>
    <property type="molecule type" value="Genomic_DNA"/>
</dbReference>
<name>A0A8J2JR01_9HEXA</name>
<gene>
    <name evidence="1" type="ORF">AFUS01_LOCUS11672</name>
</gene>
<evidence type="ECO:0000313" key="2">
    <source>
        <dbReference type="Proteomes" id="UP000708208"/>
    </source>
</evidence>
<comment type="caution">
    <text evidence="1">The sequence shown here is derived from an EMBL/GenBank/DDBJ whole genome shotgun (WGS) entry which is preliminary data.</text>
</comment>